<protein>
    <submittedName>
        <fullName evidence="1">Kelch-like protein 17</fullName>
    </submittedName>
</protein>
<evidence type="ECO:0000313" key="2">
    <source>
        <dbReference type="Proteomes" id="UP000439903"/>
    </source>
</evidence>
<reference evidence="1 2" key="1">
    <citation type="journal article" date="2019" name="Environ. Microbiol.">
        <title>At the nexus of three kingdoms: the genome of the mycorrhizal fungus Gigaspora margarita provides insights into plant, endobacterial and fungal interactions.</title>
        <authorList>
            <person name="Venice F."/>
            <person name="Ghignone S."/>
            <person name="Salvioli di Fossalunga A."/>
            <person name="Amselem J."/>
            <person name="Novero M."/>
            <person name="Xianan X."/>
            <person name="Sedzielewska Toro K."/>
            <person name="Morin E."/>
            <person name="Lipzen A."/>
            <person name="Grigoriev I.V."/>
            <person name="Henrissat B."/>
            <person name="Martin F.M."/>
            <person name="Bonfante P."/>
        </authorList>
    </citation>
    <scope>NUCLEOTIDE SEQUENCE [LARGE SCALE GENOMIC DNA]</scope>
    <source>
        <strain evidence="1 2">BEG34</strain>
    </source>
</reference>
<keyword evidence="2" id="KW-1185">Reference proteome</keyword>
<dbReference type="Proteomes" id="UP000439903">
    <property type="component" value="Unassembled WGS sequence"/>
</dbReference>
<dbReference type="EMBL" id="WTPW01000184">
    <property type="protein sequence ID" value="KAF0538225.1"/>
    <property type="molecule type" value="Genomic_DNA"/>
</dbReference>
<proteinExistence type="predicted"/>
<evidence type="ECO:0000313" key="1">
    <source>
        <dbReference type="EMBL" id="KAF0538225.1"/>
    </source>
</evidence>
<name>A0A8H4ER06_GIGMA</name>
<accession>A0A8H4ER06</accession>
<comment type="caution">
    <text evidence="1">The sequence shown here is derived from an EMBL/GenBank/DDBJ whole genome shotgun (WGS) entry which is preliminary data.</text>
</comment>
<dbReference type="AlphaFoldDB" id="A0A8H4ER06"/>
<gene>
    <name evidence="1" type="ORF">F8M41_008047</name>
</gene>
<dbReference type="OrthoDB" id="2416522at2759"/>
<sequence length="214" mass="25743">MTSDKFHKHVRPYEKILDDICEQVLQFHLLKEWQPRNIQVLPHRNISKSRLLRYEHIREIKKEIYSKKYTRSFPTKDPYVIDLLQPIQYGAPPCVDPTITVFRITELDLIIGGYNPFKTKYSKILYPPSFKMKAEYSFMFKIDNKKIEFISTLGTQDFDLDYNNITPLNIFDFKFHNVREISYKQHFYRKLLDGNTNNYNIEGLQVFKVIQNFK</sequence>
<organism evidence="1 2">
    <name type="scientific">Gigaspora margarita</name>
    <dbReference type="NCBI Taxonomy" id="4874"/>
    <lineage>
        <taxon>Eukaryota</taxon>
        <taxon>Fungi</taxon>
        <taxon>Fungi incertae sedis</taxon>
        <taxon>Mucoromycota</taxon>
        <taxon>Glomeromycotina</taxon>
        <taxon>Glomeromycetes</taxon>
        <taxon>Diversisporales</taxon>
        <taxon>Gigasporaceae</taxon>
        <taxon>Gigaspora</taxon>
    </lineage>
</organism>